<accession>A0A8J3IGJ4</accession>
<evidence type="ECO:0000313" key="3">
    <source>
        <dbReference type="Proteomes" id="UP000597444"/>
    </source>
</evidence>
<dbReference type="AlphaFoldDB" id="A0A8J3IGJ4"/>
<gene>
    <name evidence="2" type="ORF">KSF_051170</name>
</gene>
<dbReference type="RefSeq" id="WP_220205772.1">
    <property type="nucleotide sequence ID" value="NZ_BNJK01000001.1"/>
</dbReference>
<dbReference type="PANTHER" id="PTHR43190:SF3">
    <property type="entry name" value="N-ACETYL-D-GLUCOSAMINE KINASE"/>
    <property type="match status" value="1"/>
</dbReference>
<dbReference type="InterPro" id="IPR043129">
    <property type="entry name" value="ATPase_NBD"/>
</dbReference>
<dbReference type="InterPro" id="IPR052519">
    <property type="entry name" value="Euk-type_GlcNAc_Kinase"/>
</dbReference>
<proteinExistence type="predicted"/>
<dbReference type="SUPFAM" id="SSF53067">
    <property type="entry name" value="Actin-like ATPase domain"/>
    <property type="match status" value="2"/>
</dbReference>
<name>A0A8J3IGJ4_9CHLR</name>
<reference evidence="2" key="1">
    <citation type="submission" date="2020-10" db="EMBL/GenBank/DDBJ databases">
        <title>Taxonomic study of unclassified bacteria belonging to the class Ktedonobacteria.</title>
        <authorList>
            <person name="Yabe S."/>
            <person name="Wang C.M."/>
            <person name="Zheng Y."/>
            <person name="Sakai Y."/>
            <person name="Cavaletti L."/>
            <person name="Monciardini P."/>
            <person name="Donadio S."/>
        </authorList>
    </citation>
    <scope>NUCLEOTIDE SEQUENCE</scope>
    <source>
        <strain evidence="2">ID150040</strain>
    </source>
</reference>
<dbReference type="EMBL" id="BNJK01000001">
    <property type="protein sequence ID" value="GHO95069.1"/>
    <property type="molecule type" value="Genomic_DNA"/>
</dbReference>
<sequence>MYSKPASQQYYLGIDGGGSKTLAILVDGDGQERGRGIAGSSNYAAVGLEPALASIHSAVEQATQTLGPISIQSAWLGLAGLDRPEDHTTLFPHLRSLATIVRLSNDAELLLSALDNAVGVAIIAGTGSIALGRDAHDAKARAGGWGHVMGDEGSGYELGRRALQAAARAADGRGEPTLLLDLILQHWQLEQADAMIGVVYPDDDKAEIARLSSCVFQASGQGDAIARSLIEEAAAELALAALTVSKALDLPTELPLALGGGLLLHEPDLRERLLQHIHQQRATGQVVIVEHPALSAARAMIHLATSS</sequence>
<evidence type="ECO:0000259" key="1">
    <source>
        <dbReference type="Pfam" id="PF01869"/>
    </source>
</evidence>
<dbReference type="InterPro" id="IPR002731">
    <property type="entry name" value="ATPase_BadF"/>
</dbReference>
<evidence type="ECO:0000313" key="2">
    <source>
        <dbReference type="EMBL" id="GHO95069.1"/>
    </source>
</evidence>
<feature type="domain" description="ATPase BadF/BadG/BcrA/BcrD type" evidence="1">
    <location>
        <begin position="12"/>
        <end position="278"/>
    </location>
</feature>
<dbReference type="Gene3D" id="3.30.420.40">
    <property type="match status" value="2"/>
</dbReference>
<keyword evidence="2" id="KW-0418">Kinase</keyword>
<dbReference type="PANTHER" id="PTHR43190">
    <property type="entry name" value="N-ACETYL-D-GLUCOSAMINE KINASE"/>
    <property type="match status" value="1"/>
</dbReference>
<protein>
    <submittedName>
        <fullName evidence="2">N-acetylglucosamine kinase</fullName>
    </submittedName>
</protein>
<comment type="caution">
    <text evidence="2">The sequence shown here is derived from an EMBL/GenBank/DDBJ whole genome shotgun (WGS) entry which is preliminary data.</text>
</comment>
<keyword evidence="3" id="KW-1185">Reference proteome</keyword>
<dbReference type="Pfam" id="PF01869">
    <property type="entry name" value="BcrAD_BadFG"/>
    <property type="match status" value="1"/>
</dbReference>
<dbReference type="GO" id="GO:0016301">
    <property type="term" value="F:kinase activity"/>
    <property type="evidence" value="ECO:0007669"/>
    <property type="project" value="UniProtKB-KW"/>
</dbReference>
<dbReference type="Proteomes" id="UP000597444">
    <property type="component" value="Unassembled WGS sequence"/>
</dbReference>
<keyword evidence="2" id="KW-0808">Transferase</keyword>
<dbReference type="CDD" id="cd24007">
    <property type="entry name" value="ASKHA_NBD_eukNAGK-like"/>
    <property type="match status" value="1"/>
</dbReference>
<organism evidence="2 3">
    <name type="scientific">Reticulibacter mediterranei</name>
    <dbReference type="NCBI Taxonomy" id="2778369"/>
    <lineage>
        <taxon>Bacteria</taxon>
        <taxon>Bacillati</taxon>
        <taxon>Chloroflexota</taxon>
        <taxon>Ktedonobacteria</taxon>
        <taxon>Ktedonobacterales</taxon>
        <taxon>Reticulibacteraceae</taxon>
        <taxon>Reticulibacter</taxon>
    </lineage>
</organism>